<organism evidence="2 3">
    <name type="scientific">Pseudoalteromonas carrageenovora IAM 12662</name>
    <dbReference type="NCBI Taxonomy" id="1314868"/>
    <lineage>
        <taxon>Bacteria</taxon>
        <taxon>Pseudomonadati</taxon>
        <taxon>Pseudomonadota</taxon>
        <taxon>Gammaproteobacteria</taxon>
        <taxon>Alteromonadales</taxon>
        <taxon>Pseudoalteromonadaceae</taxon>
        <taxon>Pseudoalteromonas</taxon>
    </lineage>
</organism>
<keyword evidence="2" id="KW-0614">Plasmid</keyword>
<dbReference type="EMBL" id="AQGW01000016">
    <property type="protein sequence ID" value="MBE0381724.1"/>
    <property type="molecule type" value="Genomic_DNA"/>
</dbReference>
<gene>
    <name evidence="2" type="primary">cgkB</name>
    <name evidence="2" type="ORF">PCAR9_P0049</name>
    <name evidence="1" type="ORF">PCARR_a3534</name>
</gene>
<geneLocation type="plasmid" evidence="3">
    <name>pcar9p</name>
</geneLocation>
<proteinExistence type="predicted"/>
<dbReference type="GO" id="GO:0033918">
    <property type="term" value="F:kappa-carrageenase activity"/>
    <property type="evidence" value="ECO:0007669"/>
    <property type="project" value="UniProtKB-EC"/>
</dbReference>
<evidence type="ECO:0000313" key="3">
    <source>
        <dbReference type="Proteomes" id="UP000238288"/>
    </source>
</evidence>
<accession>A0A2K4XG16</accession>
<dbReference type="Proteomes" id="UP000238288">
    <property type="component" value="Plasmid PCAR9p"/>
</dbReference>
<dbReference type="GeneID" id="93665938"/>
<protein>
    <submittedName>
        <fullName evidence="2">Fragment of a kappa-carrageenase, family GH16 (N-terminal)</fullName>
        <ecNumber evidence="2">3.2.1.83</ecNumber>
    </submittedName>
</protein>
<dbReference type="EMBL" id="LT965930">
    <property type="protein sequence ID" value="SOU43244.1"/>
    <property type="molecule type" value="Genomic_DNA"/>
</dbReference>
<evidence type="ECO:0000313" key="2">
    <source>
        <dbReference type="EMBL" id="SOU43244.1"/>
    </source>
</evidence>
<dbReference type="RefSeq" id="WP_104644225.1">
    <property type="nucleotide sequence ID" value="NZ_AQGW01000016.1"/>
</dbReference>
<dbReference type="OrthoDB" id="6316263at2"/>
<keyword evidence="2" id="KW-0326">Glycosidase</keyword>
<evidence type="ECO:0000313" key="4">
    <source>
        <dbReference type="Proteomes" id="UP000615003"/>
    </source>
</evidence>
<reference evidence="1 4" key="1">
    <citation type="submission" date="2015-06" db="EMBL/GenBank/DDBJ databases">
        <title>Genome sequence of Pseudoalteromonas carrageenovora.</title>
        <authorList>
            <person name="Xie B.-B."/>
            <person name="Rong J.-C."/>
            <person name="Qin Q.-L."/>
            <person name="Zhang Y.-Z."/>
        </authorList>
    </citation>
    <scope>NUCLEOTIDE SEQUENCE [LARGE SCALE GENOMIC DNA]</scope>
    <source>
        <strain evidence="1 4">IAM 12662</strain>
    </source>
</reference>
<geneLocation type="plasmid" evidence="2">
    <name>PCAR9p</name>
</geneLocation>
<dbReference type="AlphaFoldDB" id="A0A2K4XG16"/>
<keyword evidence="4" id="KW-1185">Reference proteome</keyword>
<evidence type="ECO:0000313" key="1">
    <source>
        <dbReference type="EMBL" id="MBE0381724.1"/>
    </source>
</evidence>
<sequence length="321" mass="37444">MKKVNLSSKWIISISLLIICDYVYLIRTNVNEQANAEATAHMHYKINNTKHSKGKLDPKASYSRGVETEKPTYTAILDKALLIKDKELRIKTLSNYLLNWAKEAPYECVHWLDEQYKTPEQALYMSKVIHFLITDNLPVAGRIILNFERLHSDQSIVDDYLSSQVAVSPYDAIEWLKNLDNEKMKQEVKLRLLQNWAKLEPAQLLNYLEVHTEITANNRYLIQQQLAQVLIKKSSQQIQDEFYSYPSSFQPNLAYSVISQWPEHELSDAREWIFTLEGEQSKYFAIKSYIDYTGTSTANMNELIEQIHSPKLRAHLLERLQ</sequence>
<reference evidence="2 3" key="2">
    <citation type="submission" date="2017-11" db="EMBL/GenBank/DDBJ databases">
        <authorList>
            <person name="Han C.G."/>
        </authorList>
    </citation>
    <scope>NUCLEOTIDE SEQUENCE [LARGE SCALE GENOMIC DNA]</scope>
    <source>
        <strain evidence="3">ATCC 43555</strain>
        <strain evidence="2">ATCC43555</strain>
        <plasmid evidence="3">Plasmid pcar9p</plasmid>
    </source>
</reference>
<keyword evidence="2" id="KW-0378">Hydrolase</keyword>
<name>A0A2K4XG16_PSEVC</name>
<dbReference type="EC" id="3.2.1.83" evidence="2"/>
<dbReference type="Proteomes" id="UP000615003">
    <property type="component" value="Unassembled WGS sequence"/>
</dbReference>